<dbReference type="GO" id="GO:0061542">
    <property type="term" value="F:3-demethylubiquinol 3-O-methyltransferase activity"/>
    <property type="evidence" value="ECO:0007669"/>
    <property type="project" value="UniProtKB-EC"/>
</dbReference>
<sequence length="312" mass="36302">MSKTSQLNNHFIKRTSCPVCDSSNIKNKYCESYESEEIKTYLDNFYIPQGGVEHEFLKETDYSLMFCSNCDLVFQENIPNNDLMFRLYEKWIKADVILKQQKEFPLWYYETYANQMVDIISFFKKQPSDLKLLDFGMGWGKWCLMAKAFGCNVFGLELSEARITYAQKNGIIVLSEAELSNHEFDYINTDQVFEHIPNPKETLQVLLKILKPNGVIKISVPDGNAIDEVLKHMNWNAKKGELNSLNAVAPLEHINCFKTKTILTLAKQFDLQEIDIPRSKTNYKSKKDFIKKSLKALTTKNKRSTTLYFKKR</sequence>
<evidence type="ECO:0000313" key="2">
    <source>
        <dbReference type="Proteomes" id="UP001597548"/>
    </source>
</evidence>
<gene>
    <name evidence="1" type="ORF">ACFS29_11475</name>
</gene>
<proteinExistence type="predicted"/>
<dbReference type="Pfam" id="PF13489">
    <property type="entry name" value="Methyltransf_23"/>
    <property type="match status" value="1"/>
</dbReference>
<accession>A0ABW5ZW45</accession>
<dbReference type="Proteomes" id="UP001597548">
    <property type="component" value="Unassembled WGS sequence"/>
</dbReference>
<dbReference type="EC" id="2.1.1.222" evidence="1"/>
<comment type="caution">
    <text evidence="1">The sequence shown here is derived from an EMBL/GenBank/DDBJ whole genome shotgun (WGS) entry which is preliminary data.</text>
</comment>
<protein>
    <submittedName>
        <fullName evidence="1">Class I SAM-dependent methyltransferase</fullName>
        <ecNumber evidence="1">2.1.1.222</ecNumber>
        <ecNumber evidence="1">2.1.1.64</ecNumber>
    </submittedName>
</protein>
<dbReference type="CDD" id="cd02440">
    <property type="entry name" value="AdoMet_MTases"/>
    <property type="match status" value="1"/>
</dbReference>
<dbReference type="EC" id="2.1.1.64" evidence="1"/>
<keyword evidence="1" id="KW-0489">Methyltransferase</keyword>
<dbReference type="RefSeq" id="WP_194508270.1">
    <property type="nucleotide sequence ID" value="NZ_JADILU010000004.1"/>
</dbReference>
<organism evidence="1 2">
    <name type="scientific">Psychroserpens luteus</name>
    <dbReference type="NCBI Taxonomy" id="1434066"/>
    <lineage>
        <taxon>Bacteria</taxon>
        <taxon>Pseudomonadati</taxon>
        <taxon>Bacteroidota</taxon>
        <taxon>Flavobacteriia</taxon>
        <taxon>Flavobacteriales</taxon>
        <taxon>Flavobacteriaceae</taxon>
        <taxon>Psychroserpens</taxon>
    </lineage>
</organism>
<evidence type="ECO:0000313" key="1">
    <source>
        <dbReference type="EMBL" id="MFD2916263.1"/>
    </source>
</evidence>
<dbReference type="Gene3D" id="3.40.50.150">
    <property type="entry name" value="Vaccinia Virus protein VP39"/>
    <property type="match status" value="1"/>
</dbReference>
<dbReference type="EMBL" id="JBHUOS010000009">
    <property type="protein sequence ID" value="MFD2916263.1"/>
    <property type="molecule type" value="Genomic_DNA"/>
</dbReference>
<dbReference type="SUPFAM" id="SSF53335">
    <property type="entry name" value="S-adenosyl-L-methionine-dependent methyltransferases"/>
    <property type="match status" value="1"/>
</dbReference>
<dbReference type="InterPro" id="IPR029063">
    <property type="entry name" value="SAM-dependent_MTases_sf"/>
</dbReference>
<dbReference type="PANTHER" id="PTHR43861">
    <property type="entry name" value="TRANS-ACONITATE 2-METHYLTRANSFERASE-RELATED"/>
    <property type="match status" value="1"/>
</dbReference>
<dbReference type="GO" id="GO:0032259">
    <property type="term" value="P:methylation"/>
    <property type="evidence" value="ECO:0007669"/>
    <property type="project" value="UniProtKB-KW"/>
</dbReference>
<dbReference type="GO" id="GO:0102208">
    <property type="term" value="F:2-polyprenyl-6-hydroxyphenol methylase activity"/>
    <property type="evidence" value="ECO:0007669"/>
    <property type="project" value="UniProtKB-EC"/>
</dbReference>
<reference evidence="2" key="1">
    <citation type="journal article" date="2019" name="Int. J. Syst. Evol. Microbiol.">
        <title>The Global Catalogue of Microorganisms (GCM) 10K type strain sequencing project: providing services to taxonomists for standard genome sequencing and annotation.</title>
        <authorList>
            <consortium name="The Broad Institute Genomics Platform"/>
            <consortium name="The Broad Institute Genome Sequencing Center for Infectious Disease"/>
            <person name="Wu L."/>
            <person name="Ma J."/>
        </authorList>
    </citation>
    <scope>NUCLEOTIDE SEQUENCE [LARGE SCALE GENOMIC DNA]</scope>
    <source>
        <strain evidence="2">KCTC 32514</strain>
    </source>
</reference>
<name>A0ABW5ZW45_9FLAO</name>
<keyword evidence="1" id="KW-0808">Transferase</keyword>
<keyword evidence="2" id="KW-1185">Reference proteome</keyword>